<dbReference type="InterPro" id="IPR050639">
    <property type="entry name" value="SSR_resolvase"/>
</dbReference>
<dbReference type="GO" id="GO:0003677">
    <property type="term" value="F:DNA binding"/>
    <property type="evidence" value="ECO:0007669"/>
    <property type="project" value="InterPro"/>
</dbReference>
<feature type="non-terminal residue" evidence="2">
    <location>
        <position position="112"/>
    </location>
</feature>
<comment type="caution">
    <text evidence="2">The sequence shown here is derived from an EMBL/GenBank/DDBJ whole genome shotgun (WGS) entry which is preliminary data.</text>
</comment>
<feature type="domain" description="Resolvase/invertase-type recombinase catalytic" evidence="1">
    <location>
        <begin position="1"/>
        <end position="112"/>
    </location>
</feature>
<organism evidence="2 3">
    <name type="scientific">Bittarella massiliensis</name>
    <name type="common">ex Durand et al. 2017</name>
    <dbReference type="NCBI Taxonomy" id="1720313"/>
    <lineage>
        <taxon>Bacteria</taxon>
        <taxon>Bacillati</taxon>
        <taxon>Bacillota</taxon>
        <taxon>Clostridia</taxon>
        <taxon>Eubacteriales</taxon>
        <taxon>Oscillospiraceae</taxon>
        <taxon>Bittarella (ex Durand et al. 2017)</taxon>
    </lineage>
</organism>
<gene>
    <name evidence="2" type="ORF">NE646_13060</name>
</gene>
<dbReference type="PANTHER" id="PTHR30461:SF23">
    <property type="entry name" value="DNA RECOMBINASE-RELATED"/>
    <property type="match status" value="1"/>
</dbReference>
<dbReference type="Gene3D" id="3.40.50.1390">
    <property type="entry name" value="Resolvase, N-terminal catalytic domain"/>
    <property type="match status" value="1"/>
</dbReference>
<dbReference type="Pfam" id="PF00239">
    <property type="entry name" value="Resolvase"/>
    <property type="match status" value="1"/>
</dbReference>
<dbReference type="SMART" id="SM00857">
    <property type="entry name" value="Resolvase"/>
    <property type="match status" value="1"/>
</dbReference>
<dbReference type="GO" id="GO:0000150">
    <property type="term" value="F:DNA strand exchange activity"/>
    <property type="evidence" value="ECO:0007669"/>
    <property type="project" value="InterPro"/>
</dbReference>
<proteinExistence type="predicted"/>
<dbReference type="AlphaFoldDB" id="A0AAW5KDJ1"/>
<dbReference type="PANTHER" id="PTHR30461">
    <property type="entry name" value="DNA-INVERTASE FROM LAMBDOID PROPHAGE"/>
    <property type="match status" value="1"/>
</dbReference>
<evidence type="ECO:0000313" key="3">
    <source>
        <dbReference type="Proteomes" id="UP001205063"/>
    </source>
</evidence>
<sequence>MRLSRDDELQGESGSIQTQRMMLRQYAAEHGLNVIDEYIDDGWSGTNFDRPDFQRMIDDIEDGKINCVVTKDLSRLGRNYILTGQYTEIYFPSKGVRYIAVNDNVDTINGEN</sequence>
<dbReference type="EMBL" id="JANGAB010000015">
    <property type="protein sequence ID" value="MCQ4950583.1"/>
    <property type="molecule type" value="Genomic_DNA"/>
</dbReference>
<name>A0AAW5KDJ1_9FIRM</name>
<reference evidence="2" key="1">
    <citation type="submission" date="2022-06" db="EMBL/GenBank/DDBJ databases">
        <title>Isolation of gut microbiota from human fecal samples.</title>
        <authorList>
            <person name="Pamer E.G."/>
            <person name="Barat B."/>
            <person name="Waligurski E."/>
            <person name="Medina S."/>
            <person name="Paddock L."/>
            <person name="Mostad J."/>
        </authorList>
    </citation>
    <scope>NUCLEOTIDE SEQUENCE</scope>
    <source>
        <strain evidence="2">DFI.7.96</strain>
    </source>
</reference>
<dbReference type="PROSITE" id="PS51736">
    <property type="entry name" value="RECOMBINASES_3"/>
    <property type="match status" value="1"/>
</dbReference>
<protein>
    <submittedName>
        <fullName evidence="2">Recombinase family protein</fullName>
    </submittedName>
</protein>
<dbReference type="InterPro" id="IPR006119">
    <property type="entry name" value="Resolv_N"/>
</dbReference>
<dbReference type="InterPro" id="IPR036162">
    <property type="entry name" value="Resolvase-like_N_sf"/>
</dbReference>
<evidence type="ECO:0000313" key="2">
    <source>
        <dbReference type="EMBL" id="MCQ4950583.1"/>
    </source>
</evidence>
<accession>A0AAW5KDJ1</accession>
<evidence type="ECO:0000259" key="1">
    <source>
        <dbReference type="PROSITE" id="PS51736"/>
    </source>
</evidence>
<dbReference type="SUPFAM" id="SSF53041">
    <property type="entry name" value="Resolvase-like"/>
    <property type="match status" value="1"/>
</dbReference>
<dbReference type="Proteomes" id="UP001205063">
    <property type="component" value="Unassembled WGS sequence"/>
</dbReference>